<organism evidence="3">
    <name type="scientific">Metarhizium acridum (strain CQMa 102)</name>
    <dbReference type="NCBI Taxonomy" id="655827"/>
    <lineage>
        <taxon>Eukaryota</taxon>
        <taxon>Fungi</taxon>
        <taxon>Dikarya</taxon>
        <taxon>Ascomycota</taxon>
        <taxon>Pezizomycotina</taxon>
        <taxon>Sordariomycetes</taxon>
        <taxon>Hypocreomycetidae</taxon>
        <taxon>Hypocreales</taxon>
        <taxon>Clavicipitaceae</taxon>
        <taxon>Metarhizium</taxon>
    </lineage>
</organism>
<dbReference type="AlphaFoldDB" id="E9EIZ4"/>
<dbReference type="InParanoid" id="E9EIZ4"/>
<evidence type="ECO:0000256" key="1">
    <source>
        <dbReference type="SAM" id="SignalP"/>
    </source>
</evidence>
<accession>E9EIZ4</accession>
<reference evidence="2 3" key="1">
    <citation type="journal article" date="2011" name="PLoS Genet.">
        <title>Genome sequencing and comparative transcriptomics of the model entomopathogenic fungi Metarhizium anisopliae and M. acridum.</title>
        <authorList>
            <person name="Gao Q."/>
            <person name="Jin K."/>
            <person name="Ying S.H."/>
            <person name="Zhang Y."/>
            <person name="Xiao G."/>
            <person name="Shang Y."/>
            <person name="Duan Z."/>
            <person name="Hu X."/>
            <person name="Xie X.Q."/>
            <person name="Zhou G."/>
            <person name="Peng G."/>
            <person name="Luo Z."/>
            <person name="Huang W."/>
            <person name="Wang B."/>
            <person name="Fang W."/>
            <person name="Wang S."/>
            <person name="Zhong Y."/>
            <person name="Ma L.J."/>
            <person name="St Leger R.J."/>
            <person name="Zhao G.P."/>
            <person name="Pei Y."/>
            <person name="Feng M.G."/>
            <person name="Xia Y."/>
            <person name="Wang C."/>
        </authorList>
    </citation>
    <scope>NUCLEOTIDE SEQUENCE [LARGE SCALE GENOMIC DNA]</scope>
    <source>
        <strain evidence="2 3">CQMa 102</strain>
    </source>
</reference>
<evidence type="ECO:0000313" key="3">
    <source>
        <dbReference type="Proteomes" id="UP000002499"/>
    </source>
</evidence>
<dbReference type="EMBL" id="GL698692">
    <property type="protein sequence ID" value="EFY84114.1"/>
    <property type="molecule type" value="Genomic_DNA"/>
</dbReference>
<sequence>MSFSITPRVFSVLCLAVASVAGQWSGNYNTTSVPRRLDPAAKCWIKSLAQRPYTAIYPCTCTGGEVWPDCNWQDALLFNAVRNADCRCATTGDLQNEPESLKAYGQKKPNAVTQCLCDPVAGNEADTDGLVVPAPDCWCPAQSLKEKSGLSEAKESQVVPETPPCGASIQQCRDELNKSGHPPKNVCQHLMQYKPTEISEPLKSRLPNCSISSLTEVCKGI</sequence>
<keyword evidence="3" id="KW-1185">Reference proteome</keyword>
<protein>
    <submittedName>
        <fullName evidence="2">Uncharacterized protein</fullName>
    </submittedName>
</protein>
<proteinExistence type="predicted"/>
<gene>
    <name evidence="2" type="ORF">MAC_09842</name>
</gene>
<dbReference type="OrthoDB" id="4924881at2759"/>
<feature type="chain" id="PRO_5003235773" evidence="1">
    <location>
        <begin position="23"/>
        <end position="221"/>
    </location>
</feature>
<keyword evidence="1" id="KW-0732">Signal</keyword>
<name>E9EIZ4_METAQ</name>
<dbReference type="KEGG" id="maw:19254153"/>
<dbReference type="eggNOG" id="ENOG502RQMJ">
    <property type="taxonomic scope" value="Eukaryota"/>
</dbReference>
<dbReference type="GeneID" id="19254153"/>
<dbReference type="RefSeq" id="XP_007816182.1">
    <property type="nucleotide sequence ID" value="XM_007817991.1"/>
</dbReference>
<feature type="signal peptide" evidence="1">
    <location>
        <begin position="1"/>
        <end position="22"/>
    </location>
</feature>
<evidence type="ECO:0000313" key="2">
    <source>
        <dbReference type="EMBL" id="EFY84114.1"/>
    </source>
</evidence>
<dbReference type="HOGENOM" id="CLU_046451_0_0_1"/>
<dbReference type="Proteomes" id="UP000002499">
    <property type="component" value="Unassembled WGS sequence"/>
</dbReference>
<dbReference type="OMA" id="AECKCAT"/>